<evidence type="ECO:0000313" key="3">
    <source>
        <dbReference type="EMBL" id="SVA44263.1"/>
    </source>
</evidence>
<accession>A0A381VXC3</accession>
<sequence>EWKVVQPKVQAVMDNRISGASGMMSMFGGSRRGRGGDSSTEKTPTSELRDLLEKDDASKGDIKAKLAAYRADRKAREAKLKKAQEDLRQLLTIKQEAQAVLAGLLN</sequence>
<proteinExistence type="predicted"/>
<evidence type="ECO:0000256" key="1">
    <source>
        <dbReference type="SAM" id="Coils"/>
    </source>
</evidence>
<evidence type="ECO:0000256" key="2">
    <source>
        <dbReference type="SAM" id="MobiDB-lite"/>
    </source>
</evidence>
<dbReference type="EMBL" id="UINC01009901">
    <property type="protein sequence ID" value="SVA44263.1"/>
    <property type="molecule type" value="Genomic_DNA"/>
</dbReference>
<dbReference type="AlphaFoldDB" id="A0A381VXC3"/>
<feature type="region of interest" description="Disordered" evidence="2">
    <location>
        <begin position="20"/>
        <end position="54"/>
    </location>
</feature>
<reference evidence="3" key="1">
    <citation type="submission" date="2018-05" db="EMBL/GenBank/DDBJ databases">
        <authorList>
            <person name="Lanie J.A."/>
            <person name="Ng W.-L."/>
            <person name="Kazmierczak K.M."/>
            <person name="Andrzejewski T.M."/>
            <person name="Davidsen T.M."/>
            <person name="Wayne K.J."/>
            <person name="Tettelin H."/>
            <person name="Glass J.I."/>
            <person name="Rusch D."/>
            <person name="Podicherti R."/>
            <person name="Tsui H.-C.T."/>
            <person name="Winkler M.E."/>
        </authorList>
    </citation>
    <scope>NUCLEOTIDE SEQUENCE</scope>
</reference>
<feature type="coiled-coil region" evidence="1">
    <location>
        <begin position="66"/>
        <end position="100"/>
    </location>
</feature>
<protein>
    <submittedName>
        <fullName evidence="3">Uncharacterized protein</fullName>
    </submittedName>
</protein>
<gene>
    <name evidence="3" type="ORF">METZ01_LOCUS97117</name>
</gene>
<keyword evidence="1" id="KW-0175">Coiled coil</keyword>
<dbReference type="Gene3D" id="1.20.120.1490">
    <property type="match status" value="1"/>
</dbReference>
<feature type="non-terminal residue" evidence="3">
    <location>
        <position position="1"/>
    </location>
</feature>
<organism evidence="3">
    <name type="scientific">marine metagenome</name>
    <dbReference type="NCBI Taxonomy" id="408172"/>
    <lineage>
        <taxon>unclassified sequences</taxon>
        <taxon>metagenomes</taxon>
        <taxon>ecological metagenomes</taxon>
    </lineage>
</organism>
<name>A0A381VXC3_9ZZZZ</name>
<feature type="compositionally biased region" description="Low complexity" evidence="2">
    <location>
        <begin position="20"/>
        <end position="29"/>
    </location>
</feature>